<dbReference type="EMBL" id="BJOC01000003">
    <property type="protein sequence ID" value="GED21153.1"/>
    <property type="molecule type" value="Genomic_DNA"/>
</dbReference>
<protein>
    <recommendedName>
        <fullName evidence="4">DUF3108 domain-containing protein</fullName>
    </recommendedName>
</protein>
<dbReference type="AlphaFoldDB" id="A0A4Y4EVJ3"/>
<feature type="chain" id="PRO_5021203171" description="DUF3108 domain-containing protein" evidence="1">
    <location>
        <begin position="23"/>
        <end position="217"/>
    </location>
</feature>
<comment type="caution">
    <text evidence="2">The sequence shown here is derived from an EMBL/GenBank/DDBJ whole genome shotgun (WGS) entry which is preliminary data.</text>
</comment>
<accession>A0A4Y4EVJ3</accession>
<gene>
    <name evidence="2" type="ORF">HHA01_01300</name>
</gene>
<sequence length="217" mass="24502">MTQRLLPTLLLLLMLPANSGLAADTPPRPFEAHYHLEVDGWPNADIQHHLTATASGWESEMSAKLPGISGHETGRFRVGQGALQSYYYASGYSLLGIQKSYRLDHEALAERPDRQSALFALSRRAIDRPCETACRVEYLDHRGRQESVDYRVLGRRSLTLPAGEFEALRVEVTEPDEDDSRLVFDFLPRLPGLLLSMTYYSDGKRKSQLELTRLETP</sequence>
<dbReference type="Proteomes" id="UP000319812">
    <property type="component" value="Unassembled WGS sequence"/>
</dbReference>
<keyword evidence="3" id="KW-1185">Reference proteome</keyword>
<proteinExistence type="predicted"/>
<feature type="signal peptide" evidence="1">
    <location>
        <begin position="1"/>
        <end position="22"/>
    </location>
</feature>
<evidence type="ECO:0000313" key="3">
    <source>
        <dbReference type="Proteomes" id="UP000319812"/>
    </source>
</evidence>
<reference evidence="2 3" key="1">
    <citation type="submission" date="2019-06" db="EMBL/GenBank/DDBJ databases">
        <title>Whole genome shotgun sequence of Halomonas halmophila NBRC 15537.</title>
        <authorList>
            <person name="Hosoyama A."/>
            <person name="Uohara A."/>
            <person name="Ohji S."/>
            <person name="Ichikawa N."/>
        </authorList>
    </citation>
    <scope>NUCLEOTIDE SEQUENCE [LARGE SCALE GENOMIC DNA]</scope>
    <source>
        <strain evidence="2 3">NBRC 15537</strain>
    </source>
</reference>
<dbReference type="RefSeq" id="WP_141317172.1">
    <property type="nucleotide sequence ID" value="NZ_BJOC01000003.1"/>
</dbReference>
<organism evidence="2 3">
    <name type="scientific">Halomonas halmophila</name>
    <dbReference type="NCBI Taxonomy" id="252"/>
    <lineage>
        <taxon>Bacteria</taxon>
        <taxon>Pseudomonadati</taxon>
        <taxon>Pseudomonadota</taxon>
        <taxon>Gammaproteobacteria</taxon>
        <taxon>Oceanospirillales</taxon>
        <taxon>Halomonadaceae</taxon>
        <taxon>Halomonas</taxon>
    </lineage>
</organism>
<keyword evidence="1" id="KW-0732">Signal</keyword>
<dbReference type="OrthoDB" id="25491at2"/>
<evidence type="ECO:0000313" key="2">
    <source>
        <dbReference type="EMBL" id="GED21153.1"/>
    </source>
</evidence>
<evidence type="ECO:0000256" key="1">
    <source>
        <dbReference type="SAM" id="SignalP"/>
    </source>
</evidence>
<evidence type="ECO:0008006" key="4">
    <source>
        <dbReference type="Google" id="ProtNLM"/>
    </source>
</evidence>
<name>A0A4Y4EVJ3_9GAMM</name>